<evidence type="ECO:0000313" key="3">
    <source>
        <dbReference type="EMBL" id="KAH7130713.1"/>
    </source>
</evidence>
<dbReference type="Pfam" id="PF00388">
    <property type="entry name" value="PI-PLC-X"/>
    <property type="match status" value="1"/>
</dbReference>
<proteinExistence type="predicted"/>
<reference evidence="3" key="1">
    <citation type="journal article" date="2021" name="Nat. Commun.">
        <title>Genetic determinants of endophytism in the Arabidopsis root mycobiome.</title>
        <authorList>
            <person name="Mesny F."/>
            <person name="Miyauchi S."/>
            <person name="Thiergart T."/>
            <person name="Pickel B."/>
            <person name="Atanasova L."/>
            <person name="Karlsson M."/>
            <person name="Huettel B."/>
            <person name="Barry K.W."/>
            <person name="Haridas S."/>
            <person name="Chen C."/>
            <person name="Bauer D."/>
            <person name="Andreopoulos W."/>
            <person name="Pangilinan J."/>
            <person name="LaButti K."/>
            <person name="Riley R."/>
            <person name="Lipzen A."/>
            <person name="Clum A."/>
            <person name="Drula E."/>
            <person name="Henrissat B."/>
            <person name="Kohler A."/>
            <person name="Grigoriev I.V."/>
            <person name="Martin F.M."/>
            <person name="Hacquard S."/>
        </authorList>
    </citation>
    <scope>NUCLEOTIDE SEQUENCE</scope>
    <source>
        <strain evidence="3">MPI-CAGE-CH-0243</strain>
    </source>
</reference>
<organism evidence="3 4">
    <name type="scientific">Dendryphion nanum</name>
    <dbReference type="NCBI Taxonomy" id="256645"/>
    <lineage>
        <taxon>Eukaryota</taxon>
        <taxon>Fungi</taxon>
        <taxon>Dikarya</taxon>
        <taxon>Ascomycota</taxon>
        <taxon>Pezizomycotina</taxon>
        <taxon>Dothideomycetes</taxon>
        <taxon>Pleosporomycetidae</taxon>
        <taxon>Pleosporales</taxon>
        <taxon>Torulaceae</taxon>
        <taxon>Dendryphion</taxon>
    </lineage>
</organism>
<dbReference type="AlphaFoldDB" id="A0A9P9IPX8"/>
<dbReference type="SUPFAM" id="SSF51695">
    <property type="entry name" value="PLC-like phosphodiesterases"/>
    <property type="match status" value="1"/>
</dbReference>
<name>A0A9P9IPX8_9PLEO</name>
<dbReference type="EMBL" id="JAGMWT010000004">
    <property type="protein sequence ID" value="KAH7130713.1"/>
    <property type="molecule type" value="Genomic_DNA"/>
</dbReference>
<dbReference type="GO" id="GO:0008081">
    <property type="term" value="F:phosphoric diester hydrolase activity"/>
    <property type="evidence" value="ECO:0007669"/>
    <property type="project" value="InterPro"/>
</dbReference>
<dbReference type="SMART" id="SM00148">
    <property type="entry name" value="PLCXc"/>
    <property type="match status" value="1"/>
</dbReference>
<evidence type="ECO:0000259" key="2">
    <source>
        <dbReference type="SMART" id="SM00148"/>
    </source>
</evidence>
<dbReference type="Proteomes" id="UP000700596">
    <property type="component" value="Unassembled WGS sequence"/>
</dbReference>
<feature type="region of interest" description="Disordered" evidence="1">
    <location>
        <begin position="98"/>
        <end position="120"/>
    </location>
</feature>
<protein>
    <submittedName>
        <fullName evidence="3">PLC-like phosphodiesterase</fullName>
    </submittedName>
</protein>
<keyword evidence="4" id="KW-1185">Reference proteome</keyword>
<comment type="caution">
    <text evidence="3">The sequence shown here is derived from an EMBL/GenBank/DDBJ whole genome shotgun (WGS) entry which is preliminary data.</text>
</comment>
<accession>A0A9P9IPX8</accession>
<dbReference type="InterPro" id="IPR051057">
    <property type="entry name" value="PI-PLC_domain"/>
</dbReference>
<feature type="domain" description="Phosphatidylinositol-specific phospholipase C X" evidence="2">
    <location>
        <begin position="165"/>
        <end position="314"/>
    </location>
</feature>
<evidence type="ECO:0000313" key="4">
    <source>
        <dbReference type="Proteomes" id="UP000700596"/>
    </source>
</evidence>
<dbReference type="PANTHER" id="PTHR13593">
    <property type="match status" value="1"/>
</dbReference>
<sequence>MALAIRNLTPNHFTLKHIERFSDPNTQQSKARIFSFGTGTPTTPAPSIDKLNEHTKTFNREDLNITLSPFESVTLNPPPGSPDSVPNQTLRLTLTTSNPEETHRIDTNPSYTQKSSLPCTPLTPSPSTHLTAIFHPPNPTISIPNLTLHTPSPSPQGWMTPLPSTLPLSSLSIPGTHNSPTHYRALPSVRCQTHPISKQLTHGIRFLDIRLQPVHATDASKKDLYLVHGAFPISLTGPKYFDPILRECYAFLDRNPGETVLISLKREGTGGATDEHFGTILEEHYIRPNREKWWVGNRVPLLGEVRGKLVLVRRYEIAPSSSSSLPRISSESSASSAELDTGLNATSWPYNHPSSLLPTTPLHIQDYCEVLAPSSIAQKLSHSIAHLSLASSSISPIPGINTDATNPVPPAPFFLNFLSGSNFWSVACWPEKIAKIVNRGVEEWICRAHHLEEGEEGLVRGKKEGDGGTGVVVMDCVGEGGDWDLVDLVIGMNMGVLGRMERDAEGGRNINGS</sequence>
<gene>
    <name evidence="3" type="ORF">B0J11DRAFT_259637</name>
</gene>
<dbReference type="InterPro" id="IPR017946">
    <property type="entry name" value="PLC-like_Pdiesterase_TIM-brl"/>
</dbReference>
<dbReference type="PROSITE" id="PS50007">
    <property type="entry name" value="PIPLC_X_DOMAIN"/>
    <property type="match status" value="1"/>
</dbReference>
<dbReference type="PANTHER" id="PTHR13593:SF113">
    <property type="entry name" value="SI:DKEY-266F7.9"/>
    <property type="match status" value="1"/>
</dbReference>
<dbReference type="OrthoDB" id="1046782at2759"/>
<dbReference type="GO" id="GO:0006629">
    <property type="term" value="P:lipid metabolic process"/>
    <property type="evidence" value="ECO:0007669"/>
    <property type="project" value="InterPro"/>
</dbReference>
<dbReference type="Gene3D" id="3.20.20.190">
    <property type="entry name" value="Phosphatidylinositol (PI) phosphodiesterase"/>
    <property type="match status" value="1"/>
</dbReference>
<dbReference type="InterPro" id="IPR000909">
    <property type="entry name" value="PLipase_C_PInositol-sp_X_dom"/>
</dbReference>
<dbReference type="CDD" id="cd08586">
    <property type="entry name" value="PI-PLCc_BcPLC_like"/>
    <property type="match status" value="1"/>
</dbReference>
<evidence type="ECO:0000256" key="1">
    <source>
        <dbReference type="SAM" id="MobiDB-lite"/>
    </source>
</evidence>